<proteinExistence type="predicted"/>
<dbReference type="Proteomes" id="UP000008493">
    <property type="component" value="Unassembled WGS sequence"/>
</dbReference>
<feature type="transmembrane region" description="Helical" evidence="1">
    <location>
        <begin position="155"/>
        <end position="175"/>
    </location>
</feature>
<keyword evidence="1" id="KW-0812">Transmembrane</keyword>
<feature type="non-terminal residue" evidence="2">
    <location>
        <position position="1"/>
    </location>
</feature>
<dbReference type="EMBL" id="JH971398">
    <property type="protein sequence ID" value="EKM77090.1"/>
    <property type="molecule type" value="Genomic_DNA"/>
</dbReference>
<organism evidence="2 3">
    <name type="scientific">Agaricus bisporus var. burnettii (strain JB137-S8 / ATCC MYA-4627 / FGSC 10392)</name>
    <name type="common">White button mushroom</name>
    <dbReference type="NCBI Taxonomy" id="597362"/>
    <lineage>
        <taxon>Eukaryota</taxon>
        <taxon>Fungi</taxon>
        <taxon>Dikarya</taxon>
        <taxon>Basidiomycota</taxon>
        <taxon>Agaricomycotina</taxon>
        <taxon>Agaricomycetes</taxon>
        <taxon>Agaricomycetidae</taxon>
        <taxon>Agaricales</taxon>
        <taxon>Agaricineae</taxon>
        <taxon>Agaricaceae</taxon>
        <taxon>Agaricus</taxon>
    </lineage>
</organism>
<dbReference type="PANTHER" id="PTHR35043">
    <property type="entry name" value="TRANSCRIPTION FACTOR DOMAIN-CONTAINING PROTEIN"/>
    <property type="match status" value="1"/>
</dbReference>
<feature type="non-terminal residue" evidence="2">
    <location>
        <position position="212"/>
    </location>
</feature>
<feature type="transmembrane region" description="Helical" evidence="1">
    <location>
        <begin position="181"/>
        <end position="201"/>
    </location>
</feature>
<dbReference type="RefSeq" id="XP_007332248.1">
    <property type="nucleotide sequence ID" value="XM_007332186.1"/>
</dbReference>
<reference evidence="3" key="1">
    <citation type="journal article" date="2012" name="Proc. Natl. Acad. Sci. U.S.A.">
        <title>Genome sequence of the button mushroom Agaricus bisporus reveals mechanisms governing adaptation to a humic-rich ecological niche.</title>
        <authorList>
            <person name="Morin E."/>
            <person name="Kohler A."/>
            <person name="Baker A.R."/>
            <person name="Foulongne-Oriol M."/>
            <person name="Lombard V."/>
            <person name="Nagy L.G."/>
            <person name="Ohm R.A."/>
            <person name="Patyshakuliyeva A."/>
            <person name="Brun A."/>
            <person name="Aerts A.L."/>
            <person name="Bailey A.M."/>
            <person name="Billette C."/>
            <person name="Coutinho P.M."/>
            <person name="Deakin G."/>
            <person name="Doddapaneni H."/>
            <person name="Floudas D."/>
            <person name="Grimwood J."/>
            <person name="Hilden K."/>
            <person name="Kuees U."/>
            <person name="LaButti K.M."/>
            <person name="Lapidus A."/>
            <person name="Lindquist E.A."/>
            <person name="Lucas S.M."/>
            <person name="Murat C."/>
            <person name="Riley R.W."/>
            <person name="Salamov A.A."/>
            <person name="Schmutz J."/>
            <person name="Subramanian V."/>
            <person name="Woesten H.A.B."/>
            <person name="Xu J."/>
            <person name="Eastwood D.C."/>
            <person name="Foster G.D."/>
            <person name="Sonnenberg A.S."/>
            <person name="Cullen D."/>
            <person name="de Vries R.P."/>
            <person name="Lundell T."/>
            <person name="Hibbett D.S."/>
            <person name="Henrissat B."/>
            <person name="Burton K.S."/>
            <person name="Kerrigan R.W."/>
            <person name="Challen M.P."/>
            <person name="Grigoriev I.V."/>
            <person name="Martin F."/>
        </authorList>
    </citation>
    <scope>NUCLEOTIDE SEQUENCE [LARGE SCALE GENOMIC DNA]</scope>
    <source>
        <strain evidence="3">JB137-S8 / ATCC MYA-4627 / FGSC 10392</strain>
    </source>
</reference>
<dbReference type="AlphaFoldDB" id="K5XQM7"/>
<feature type="transmembrane region" description="Helical" evidence="1">
    <location>
        <begin position="12"/>
        <end position="30"/>
    </location>
</feature>
<feature type="transmembrane region" description="Helical" evidence="1">
    <location>
        <begin position="50"/>
        <end position="68"/>
    </location>
</feature>
<dbReference type="OMA" id="DEWNANF"/>
<dbReference type="KEGG" id="abp:AGABI1DRAFT13751"/>
<keyword evidence="1" id="KW-1133">Transmembrane helix</keyword>
<keyword evidence="1" id="KW-0472">Membrane</keyword>
<keyword evidence="3" id="KW-1185">Reference proteome</keyword>
<accession>K5XQM7</accession>
<gene>
    <name evidence="2" type="ORF">AGABI1DRAFT_13751</name>
</gene>
<name>K5XQM7_AGABU</name>
<sequence>PECADISRYRTTTNIVLSCLTTILACTWVALHLDVPKSHQSIWKYFWRRFGWMIVALIAPELIAGIAIKERLAAKKYMDEWNANFVSLRWTLTHGFLADMGGIRLYDAGDKDLQKFRPGSKIFEDLKMRSIIQQTGLISCDDIQDKSKGDWMTKFFVVIQTTWFIIQCLARWAIHLPVTELEVVTLAYAVQNIFIYILWWNKPQSLSVPFRL</sequence>
<dbReference type="InParanoid" id="K5XQM7"/>
<dbReference type="GeneID" id="18828573"/>
<dbReference type="OrthoDB" id="9451547at2759"/>
<evidence type="ECO:0000313" key="2">
    <source>
        <dbReference type="EMBL" id="EKM77090.1"/>
    </source>
</evidence>
<dbReference type="eggNOG" id="ENOG502SI8N">
    <property type="taxonomic scope" value="Eukaryota"/>
</dbReference>
<dbReference type="PANTHER" id="PTHR35043:SF7">
    <property type="entry name" value="TRANSCRIPTION FACTOR DOMAIN-CONTAINING PROTEIN"/>
    <property type="match status" value="1"/>
</dbReference>
<evidence type="ECO:0000313" key="3">
    <source>
        <dbReference type="Proteomes" id="UP000008493"/>
    </source>
</evidence>
<dbReference type="HOGENOM" id="CLU_022883_3_1_1"/>
<protein>
    <submittedName>
        <fullName evidence="2">Uncharacterized protein</fullName>
    </submittedName>
</protein>
<evidence type="ECO:0000256" key="1">
    <source>
        <dbReference type="SAM" id="Phobius"/>
    </source>
</evidence>